<accession>A0A507CVX2</accession>
<sequence length="377" mass="42491">MKNESCTVPSSLKTLPGQALVTTATSNRDLPEEQDVDCGRILAELAIVSERMCSLVDRTRTFYAMKVVQDLLPPVGNNRVVTRKWTYSRVLVDPVTVRNNFVLSGEDRSAVLEALADVGDVDYLQEILADWRKRESALFTCFGHGSWPKIFISEDGKWTWGTCQHDTILSSAKTFAEEKIAGIALVTFKFQQPDYRVMVMTRSAADECVGVIAGMSQPKNYGFPTTKRGERECLFSLSWFAGPGLGARMWKFLEGWCLTSGCKSILLNAWLNTDSHRFYNSMGCWRIAGLYVEGDAAIWMEKRLNVYNLRTRKSAYPQRPPSDAPQDAQERAALRTWERGPRANRMARVLEDAGCFGAQHCQSLYTVRYCETCSNCM</sequence>
<dbReference type="AlphaFoldDB" id="A0A507CVX2"/>
<comment type="caution">
    <text evidence="2">The sequence shown here is derived from an EMBL/GenBank/DDBJ whole genome shotgun (WGS) entry which is preliminary data.</text>
</comment>
<dbReference type="GO" id="GO:0016747">
    <property type="term" value="F:acyltransferase activity, transferring groups other than amino-acyl groups"/>
    <property type="evidence" value="ECO:0007669"/>
    <property type="project" value="InterPro"/>
</dbReference>
<keyword evidence="3" id="KW-1185">Reference proteome</keyword>
<proteinExistence type="predicted"/>
<dbReference type="Gene3D" id="3.40.630.30">
    <property type="match status" value="1"/>
</dbReference>
<evidence type="ECO:0000259" key="1">
    <source>
        <dbReference type="Pfam" id="PF00583"/>
    </source>
</evidence>
<dbReference type="Pfam" id="PF00583">
    <property type="entry name" value="Acetyltransf_1"/>
    <property type="match status" value="1"/>
</dbReference>
<dbReference type="SUPFAM" id="SSF55729">
    <property type="entry name" value="Acyl-CoA N-acyltransferases (Nat)"/>
    <property type="match status" value="1"/>
</dbReference>
<feature type="domain" description="N-acetyltransferase" evidence="1">
    <location>
        <begin position="193"/>
        <end position="283"/>
    </location>
</feature>
<dbReference type="EMBL" id="QEAN01000201">
    <property type="protein sequence ID" value="TPX43372.1"/>
    <property type="molecule type" value="Genomic_DNA"/>
</dbReference>
<reference evidence="2 3" key="1">
    <citation type="journal article" date="2019" name="Sci. Rep.">
        <title>Comparative genomics of chytrid fungi reveal insights into the obligate biotrophic and pathogenic lifestyle of Synchytrium endobioticum.</title>
        <authorList>
            <person name="van de Vossenberg B.T.L.H."/>
            <person name="Warris S."/>
            <person name="Nguyen H.D.T."/>
            <person name="van Gent-Pelzer M.P.E."/>
            <person name="Joly D.L."/>
            <person name="van de Geest H.C."/>
            <person name="Bonants P.J.M."/>
            <person name="Smith D.S."/>
            <person name="Levesque C.A."/>
            <person name="van der Lee T.A.J."/>
        </authorList>
    </citation>
    <scope>NUCLEOTIDE SEQUENCE [LARGE SCALE GENOMIC DNA]</scope>
    <source>
        <strain evidence="2 3">MB42</strain>
    </source>
</reference>
<organism evidence="2 3">
    <name type="scientific">Synchytrium endobioticum</name>
    <dbReference type="NCBI Taxonomy" id="286115"/>
    <lineage>
        <taxon>Eukaryota</taxon>
        <taxon>Fungi</taxon>
        <taxon>Fungi incertae sedis</taxon>
        <taxon>Chytridiomycota</taxon>
        <taxon>Chytridiomycota incertae sedis</taxon>
        <taxon>Chytridiomycetes</taxon>
        <taxon>Synchytriales</taxon>
        <taxon>Synchytriaceae</taxon>
        <taxon>Synchytrium</taxon>
    </lineage>
</organism>
<dbReference type="InterPro" id="IPR000182">
    <property type="entry name" value="GNAT_dom"/>
</dbReference>
<dbReference type="Proteomes" id="UP000317494">
    <property type="component" value="Unassembled WGS sequence"/>
</dbReference>
<dbReference type="VEuPathDB" id="FungiDB:SeMB42_g04741"/>
<name>A0A507CVX2_9FUNG</name>
<evidence type="ECO:0000313" key="2">
    <source>
        <dbReference type="EMBL" id="TPX43372.1"/>
    </source>
</evidence>
<gene>
    <name evidence="2" type="ORF">SeMB42_g04741</name>
</gene>
<dbReference type="InterPro" id="IPR016181">
    <property type="entry name" value="Acyl_CoA_acyltransferase"/>
</dbReference>
<protein>
    <recommendedName>
        <fullName evidence="1">N-acetyltransferase domain-containing protein</fullName>
    </recommendedName>
</protein>
<evidence type="ECO:0000313" key="3">
    <source>
        <dbReference type="Proteomes" id="UP000317494"/>
    </source>
</evidence>